<evidence type="ECO:0000256" key="6">
    <source>
        <dbReference type="PIRSR" id="PIRSR601310-3"/>
    </source>
</evidence>
<comment type="catalytic activity">
    <reaction evidence="4">
        <text>P(1),P(3)-bis(5'-adenosyl) triphosphate + H2O = AMP + ADP + 2 H(+)</text>
        <dbReference type="Rhea" id="RHEA:13893"/>
        <dbReference type="ChEBI" id="CHEBI:15377"/>
        <dbReference type="ChEBI" id="CHEBI:15378"/>
        <dbReference type="ChEBI" id="CHEBI:58529"/>
        <dbReference type="ChEBI" id="CHEBI:456215"/>
        <dbReference type="ChEBI" id="CHEBI:456216"/>
        <dbReference type="EC" id="3.6.1.29"/>
    </reaction>
</comment>
<dbReference type="EC" id="3.6.1.29" evidence="1"/>
<evidence type="ECO:0000256" key="1">
    <source>
        <dbReference type="ARBA" id="ARBA00012377"/>
    </source>
</evidence>
<reference evidence="9" key="1">
    <citation type="submission" date="2020-05" db="UniProtKB">
        <authorList>
            <consortium name="EnsemblMetazoa"/>
        </authorList>
    </citation>
    <scope>IDENTIFICATION</scope>
    <source>
        <strain evidence="9">BB02</strain>
    </source>
</reference>
<dbReference type="GO" id="GO:0005737">
    <property type="term" value="C:cytoplasm"/>
    <property type="evidence" value="ECO:0007669"/>
    <property type="project" value="TreeGrafter"/>
</dbReference>
<dbReference type="GO" id="GO:0072332">
    <property type="term" value="P:intrinsic apoptotic signaling pathway by p53 class mediator"/>
    <property type="evidence" value="ECO:0007669"/>
    <property type="project" value="TreeGrafter"/>
</dbReference>
<dbReference type="PANTHER" id="PTHR46981:SF1">
    <property type="entry name" value="BIS(5'-ADENOSYL)-TRIPHOSPHATASE"/>
    <property type="match status" value="1"/>
</dbReference>
<keyword evidence="3" id="KW-0378">Hydrolase</keyword>
<dbReference type="STRING" id="6526.A0A2C9K1H7"/>
<evidence type="ECO:0000259" key="8">
    <source>
        <dbReference type="PROSITE" id="PS51084"/>
    </source>
</evidence>
<evidence type="ECO:0000256" key="2">
    <source>
        <dbReference type="ARBA" id="ARBA00022741"/>
    </source>
</evidence>
<dbReference type="GO" id="GO:0031625">
    <property type="term" value="F:ubiquitin protein ligase binding"/>
    <property type="evidence" value="ECO:0007669"/>
    <property type="project" value="TreeGrafter"/>
</dbReference>
<evidence type="ECO:0000256" key="7">
    <source>
        <dbReference type="PROSITE-ProRule" id="PRU00464"/>
    </source>
</evidence>
<dbReference type="GO" id="GO:0006163">
    <property type="term" value="P:purine nucleotide metabolic process"/>
    <property type="evidence" value="ECO:0007669"/>
    <property type="project" value="TreeGrafter"/>
</dbReference>
<dbReference type="GO" id="GO:0005634">
    <property type="term" value="C:nucleus"/>
    <property type="evidence" value="ECO:0007669"/>
    <property type="project" value="TreeGrafter"/>
</dbReference>
<dbReference type="InterPro" id="IPR001310">
    <property type="entry name" value="Histidine_triad_HIT"/>
</dbReference>
<dbReference type="InterPro" id="IPR011146">
    <property type="entry name" value="HIT-like"/>
</dbReference>
<dbReference type="Pfam" id="PF01230">
    <property type="entry name" value="HIT"/>
    <property type="match status" value="1"/>
</dbReference>
<protein>
    <recommendedName>
        <fullName evidence="1">bis(5'-adenosyl)-triphosphatase</fullName>
        <ecNumber evidence="1">3.6.1.29</ecNumber>
    </recommendedName>
</protein>
<dbReference type="AlphaFoldDB" id="A0A2C9K1H7"/>
<dbReference type="Proteomes" id="UP000076420">
    <property type="component" value="Unassembled WGS sequence"/>
</dbReference>
<feature type="active site" description="Tele-AMP-histidine intermediate" evidence="5">
    <location>
        <position position="106"/>
    </location>
</feature>
<keyword evidence="2" id="KW-0547">Nucleotide-binding</keyword>
<dbReference type="SUPFAM" id="SSF54197">
    <property type="entry name" value="HIT-like"/>
    <property type="match status" value="1"/>
</dbReference>
<evidence type="ECO:0000313" key="9">
    <source>
        <dbReference type="EnsemblMetazoa" id="BGLB011620-PB"/>
    </source>
</evidence>
<dbReference type="Gene3D" id="3.30.428.10">
    <property type="entry name" value="HIT-like"/>
    <property type="match status" value="1"/>
</dbReference>
<dbReference type="VEuPathDB" id="VectorBase:BGLB011620"/>
<proteinExistence type="predicted"/>
<gene>
    <name evidence="9" type="primary">106077806</name>
</gene>
<feature type="domain" description="HIT" evidence="8">
    <location>
        <begin position="12"/>
        <end position="119"/>
    </location>
</feature>
<dbReference type="GO" id="GO:0032435">
    <property type="term" value="P:negative regulation of proteasomal ubiquitin-dependent protein catabolic process"/>
    <property type="evidence" value="ECO:0007669"/>
    <property type="project" value="TreeGrafter"/>
</dbReference>
<feature type="short sequence motif" description="Histidine triad motif" evidence="6 7">
    <location>
        <begin position="104"/>
        <end position="108"/>
    </location>
</feature>
<name>A0A2C9K1H7_BIOGL</name>
<dbReference type="GO" id="GO:0005886">
    <property type="term" value="C:plasma membrane"/>
    <property type="evidence" value="ECO:0007669"/>
    <property type="project" value="TreeGrafter"/>
</dbReference>
<dbReference type="PROSITE" id="PS51084">
    <property type="entry name" value="HIT_2"/>
    <property type="match status" value="1"/>
</dbReference>
<dbReference type="EnsemblMetazoa" id="BGLB011620-RB">
    <property type="protein sequence ID" value="BGLB011620-PB"/>
    <property type="gene ID" value="BGLB011620"/>
</dbReference>
<evidence type="ECO:0000256" key="4">
    <source>
        <dbReference type="ARBA" id="ARBA00047780"/>
    </source>
</evidence>
<dbReference type="GO" id="GO:0000166">
    <property type="term" value="F:nucleotide binding"/>
    <property type="evidence" value="ECO:0007669"/>
    <property type="project" value="UniProtKB-KW"/>
</dbReference>
<dbReference type="KEGG" id="bgt:106077806"/>
<organism evidence="9 10">
    <name type="scientific">Biomphalaria glabrata</name>
    <name type="common">Bloodfluke planorb</name>
    <name type="synonym">Freshwater snail</name>
    <dbReference type="NCBI Taxonomy" id="6526"/>
    <lineage>
        <taxon>Eukaryota</taxon>
        <taxon>Metazoa</taxon>
        <taxon>Spiralia</taxon>
        <taxon>Lophotrochozoa</taxon>
        <taxon>Mollusca</taxon>
        <taxon>Gastropoda</taxon>
        <taxon>Heterobranchia</taxon>
        <taxon>Euthyneura</taxon>
        <taxon>Panpulmonata</taxon>
        <taxon>Hygrophila</taxon>
        <taxon>Lymnaeoidea</taxon>
        <taxon>Planorbidae</taxon>
        <taxon>Biomphalaria</taxon>
    </lineage>
</organism>
<dbReference type="OrthoDB" id="680339at2759"/>
<dbReference type="PRINTS" id="PR00332">
    <property type="entry name" value="HISTRIAD"/>
</dbReference>
<dbReference type="GO" id="GO:0015964">
    <property type="term" value="P:diadenosine triphosphate catabolic process"/>
    <property type="evidence" value="ECO:0007669"/>
    <property type="project" value="TreeGrafter"/>
</dbReference>
<dbReference type="VEuPathDB" id="VectorBase:BGLAX_038832"/>
<dbReference type="PROSITE" id="PS00892">
    <property type="entry name" value="HIT_1"/>
    <property type="match status" value="1"/>
</dbReference>
<sequence>CKISVSPEEQDSYQFGHVIIKSSQVFYRTLLSLAFVNIKPVLPGHVLVAPIRPVERLSDLSPAEVTDLFMTVQQVVNTVKQCFDVPSSTIAVQDGVGAGQTVKHVHVHVVPRKQGDLTNNDDIYDHLENHDKCWSETRTVQSEQDMATQSQRLRLCIYPSP</sequence>
<evidence type="ECO:0000313" key="10">
    <source>
        <dbReference type="Proteomes" id="UP000076420"/>
    </source>
</evidence>
<dbReference type="GO" id="GO:0047710">
    <property type="term" value="F:bis(5'-adenosyl)-triphosphatase activity"/>
    <property type="evidence" value="ECO:0007669"/>
    <property type="project" value="UniProtKB-EC"/>
</dbReference>
<accession>A0A2C9K1H7</accession>
<evidence type="ECO:0000256" key="3">
    <source>
        <dbReference type="ARBA" id="ARBA00022801"/>
    </source>
</evidence>
<dbReference type="PANTHER" id="PTHR46981">
    <property type="entry name" value="BIS(5'-ADENOSYL)-TRIPHOSPHATASE"/>
    <property type="match status" value="1"/>
</dbReference>
<dbReference type="InterPro" id="IPR036265">
    <property type="entry name" value="HIT-like_sf"/>
</dbReference>
<dbReference type="FunFam" id="3.30.428.10:FF:000011">
    <property type="entry name" value="Fragile histidine triad"/>
    <property type="match status" value="1"/>
</dbReference>
<dbReference type="InterPro" id="IPR052677">
    <property type="entry name" value="Dinucleoside_ppp_hydrolase"/>
</dbReference>
<evidence type="ECO:0000256" key="5">
    <source>
        <dbReference type="PIRSR" id="PIRSR601310-1"/>
    </source>
</evidence>
<dbReference type="InterPro" id="IPR019808">
    <property type="entry name" value="Histidine_triad_CS"/>
</dbReference>